<gene>
    <name evidence="1" type="ORF">GCM10010383_56210</name>
</gene>
<protein>
    <submittedName>
        <fullName evidence="1">Uncharacterized protein</fullName>
    </submittedName>
</protein>
<evidence type="ECO:0000313" key="2">
    <source>
        <dbReference type="Proteomes" id="UP000617743"/>
    </source>
</evidence>
<accession>A0ABQ2XIL9</accession>
<evidence type="ECO:0000313" key="1">
    <source>
        <dbReference type="EMBL" id="GGX18953.1"/>
    </source>
</evidence>
<proteinExistence type="predicted"/>
<dbReference type="EMBL" id="BMWC01000009">
    <property type="protein sequence ID" value="GGX18953.1"/>
    <property type="molecule type" value="Genomic_DNA"/>
</dbReference>
<comment type="caution">
    <text evidence="1">The sequence shown here is derived from an EMBL/GenBank/DDBJ whole genome shotgun (WGS) entry which is preliminary data.</text>
</comment>
<keyword evidence="2" id="KW-1185">Reference proteome</keyword>
<sequence>MGAGDWMSEGPNNLITDGEETLFAAIEQQAEPGESESSDA</sequence>
<organism evidence="1 2">
    <name type="scientific">Streptomyces lomondensis</name>
    <dbReference type="NCBI Taxonomy" id="68229"/>
    <lineage>
        <taxon>Bacteria</taxon>
        <taxon>Bacillati</taxon>
        <taxon>Actinomycetota</taxon>
        <taxon>Actinomycetes</taxon>
        <taxon>Kitasatosporales</taxon>
        <taxon>Streptomycetaceae</taxon>
        <taxon>Streptomyces</taxon>
    </lineage>
</organism>
<name>A0ABQ2XIL9_9ACTN</name>
<dbReference type="Proteomes" id="UP000617743">
    <property type="component" value="Unassembled WGS sequence"/>
</dbReference>
<dbReference type="RefSeq" id="WP_267974881.1">
    <property type="nucleotide sequence ID" value="NZ_BMWC01000009.1"/>
</dbReference>
<reference evidence="2" key="1">
    <citation type="journal article" date="2019" name="Int. J. Syst. Evol. Microbiol.">
        <title>The Global Catalogue of Microorganisms (GCM) 10K type strain sequencing project: providing services to taxonomists for standard genome sequencing and annotation.</title>
        <authorList>
            <consortium name="The Broad Institute Genomics Platform"/>
            <consortium name="The Broad Institute Genome Sequencing Center for Infectious Disease"/>
            <person name="Wu L."/>
            <person name="Ma J."/>
        </authorList>
    </citation>
    <scope>NUCLEOTIDE SEQUENCE [LARGE SCALE GENOMIC DNA]</scope>
    <source>
        <strain evidence="2">JCM 4866</strain>
    </source>
</reference>